<dbReference type="OrthoDB" id="6627680at2759"/>
<sequence length="379" mass="41201">MVAALAVLKAAVQGMDCLQRLCVVSFDEMSLDGRYCYDSAMDQILQGSKLQLLMVRGLCGPWKQPLFYELDTAMTLEKFADVVSLLESLGLTVVAVVSDMGSSNEVMWRTAGVSSSRPWIANPADQTRRIWVFADTPHLVKLMRVHTVSEDGGFLIPNGRGGKALLSRNTFKELMELDDAELRISHKLTSLHLTRGILRTTASLRGLYSDLLRTTPELKYIFTSHLNQDCVENCFSQLRSMGGANNAPNAVEIRSRLKVLLMAPSPMVAVRTDGRAVLQLESDTGFVSTGRVLKQPDNLSNQALEGLPIQFEDSTATLVAEEADQIGQAADEVGLEERGDAAAAATAPSQSTFPDPAAEVAPGFSCSQHSPLMRSRPAL</sequence>
<evidence type="ECO:0000259" key="3">
    <source>
        <dbReference type="Pfam" id="PF21789"/>
    </source>
</evidence>
<name>A0A6A4VDI1_AMPAM</name>
<comment type="caution">
    <text evidence="4">The sequence shown here is derived from an EMBL/GenBank/DDBJ whole genome shotgun (WGS) entry which is preliminary data.</text>
</comment>
<dbReference type="Pfam" id="PF21789">
    <property type="entry name" value="TNP-like_RNaseH_C"/>
    <property type="match status" value="1"/>
</dbReference>
<protein>
    <submittedName>
        <fullName evidence="4">Transposable element P transposase</fullName>
    </submittedName>
</protein>
<reference evidence="4 5" key="1">
    <citation type="submission" date="2019-07" db="EMBL/GenBank/DDBJ databases">
        <title>Draft genome assembly of a fouling barnacle, Amphibalanus amphitrite (Darwin, 1854): The first reference genome for Thecostraca.</title>
        <authorList>
            <person name="Kim W."/>
        </authorList>
    </citation>
    <scope>NUCLEOTIDE SEQUENCE [LARGE SCALE GENOMIC DNA]</scope>
    <source>
        <strain evidence="4">SNU_AA5</strain>
        <tissue evidence="4">Soma without cirri and trophi</tissue>
    </source>
</reference>
<keyword evidence="5" id="KW-1185">Reference proteome</keyword>
<proteinExistence type="predicted"/>
<gene>
    <name evidence="4" type="primary">T_42</name>
    <name evidence="4" type="ORF">FJT64_013120</name>
</gene>
<feature type="region of interest" description="Disordered" evidence="1">
    <location>
        <begin position="338"/>
        <end position="379"/>
    </location>
</feature>
<evidence type="ECO:0000313" key="4">
    <source>
        <dbReference type="EMBL" id="KAF0288468.1"/>
    </source>
</evidence>
<dbReference type="InterPro" id="IPR048365">
    <property type="entry name" value="TNP-like_RNaseH_N"/>
</dbReference>
<dbReference type="Proteomes" id="UP000440578">
    <property type="component" value="Unassembled WGS sequence"/>
</dbReference>
<organism evidence="4 5">
    <name type="scientific">Amphibalanus amphitrite</name>
    <name type="common">Striped barnacle</name>
    <name type="synonym">Balanus amphitrite</name>
    <dbReference type="NCBI Taxonomy" id="1232801"/>
    <lineage>
        <taxon>Eukaryota</taxon>
        <taxon>Metazoa</taxon>
        <taxon>Ecdysozoa</taxon>
        <taxon>Arthropoda</taxon>
        <taxon>Crustacea</taxon>
        <taxon>Multicrustacea</taxon>
        <taxon>Cirripedia</taxon>
        <taxon>Thoracica</taxon>
        <taxon>Thoracicalcarea</taxon>
        <taxon>Balanomorpha</taxon>
        <taxon>Balanoidea</taxon>
        <taxon>Balanidae</taxon>
        <taxon>Amphibalaninae</taxon>
        <taxon>Amphibalanus</taxon>
    </lineage>
</organism>
<feature type="domain" description="Transposable element P transposase-like RNase H" evidence="2">
    <location>
        <begin position="4"/>
        <end position="110"/>
    </location>
</feature>
<evidence type="ECO:0000313" key="5">
    <source>
        <dbReference type="Proteomes" id="UP000440578"/>
    </source>
</evidence>
<dbReference type="EMBL" id="VIIS01002111">
    <property type="protein sequence ID" value="KAF0288468.1"/>
    <property type="molecule type" value="Genomic_DNA"/>
</dbReference>
<accession>A0A6A4VDI1</accession>
<dbReference type="AlphaFoldDB" id="A0A6A4VDI1"/>
<dbReference type="Pfam" id="PF21787">
    <property type="entry name" value="TNP-like_RNaseH_N"/>
    <property type="match status" value="1"/>
</dbReference>
<evidence type="ECO:0000256" key="1">
    <source>
        <dbReference type="SAM" id="MobiDB-lite"/>
    </source>
</evidence>
<evidence type="ECO:0000259" key="2">
    <source>
        <dbReference type="Pfam" id="PF21787"/>
    </source>
</evidence>
<feature type="domain" description="Transposable element P transposase-like RNase H C-terminal" evidence="3">
    <location>
        <begin position="226"/>
        <end position="251"/>
    </location>
</feature>
<dbReference type="InterPro" id="IPR048367">
    <property type="entry name" value="TNP-like_RNaseH_C"/>
</dbReference>